<evidence type="ECO:0000313" key="4">
    <source>
        <dbReference type="EMBL" id="EAR98021.1"/>
    </source>
</evidence>
<name>I7M1Y4_TETTS</name>
<dbReference type="HOGENOM" id="CLU_010974_1_1_1"/>
<dbReference type="Pfam" id="PF00561">
    <property type="entry name" value="Abhydrolase_1"/>
    <property type="match status" value="1"/>
</dbReference>
<dbReference type="AlphaFoldDB" id="I7M1Y4"/>
<dbReference type="PROSITE" id="PS51257">
    <property type="entry name" value="PROKAR_LIPOPROTEIN"/>
    <property type="match status" value="1"/>
</dbReference>
<protein>
    <submittedName>
        <fullName evidence="4">Ab-hydrolase associated lipase region protein</fullName>
    </submittedName>
</protein>
<evidence type="ECO:0000259" key="3">
    <source>
        <dbReference type="Pfam" id="PF00561"/>
    </source>
</evidence>
<proteinExistence type="predicted"/>
<keyword evidence="1" id="KW-0442">Lipid degradation</keyword>
<dbReference type="Gene3D" id="3.40.50.1820">
    <property type="entry name" value="alpha/beta hydrolase"/>
    <property type="match status" value="1"/>
</dbReference>
<evidence type="ECO:0000313" key="5">
    <source>
        <dbReference type="Proteomes" id="UP000009168"/>
    </source>
</evidence>
<feature type="domain" description="AB hydrolase-1" evidence="3">
    <location>
        <begin position="80"/>
        <end position="366"/>
    </location>
</feature>
<dbReference type="InterPro" id="IPR029058">
    <property type="entry name" value="AB_hydrolase_fold"/>
</dbReference>
<reference evidence="5" key="1">
    <citation type="journal article" date="2006" name="PLoS Biol.">
        <title>Macronuclear genome sequence of the ciliate Tetrahymena thermophila, a model eukaryote.</title>
        <authorList>
            <person name="Eisen J.A."/>
            <person name="Coyne R.S."/>
            <person name="Wu M."/>
            <person name="Wu D."/>
            <person name="Thiagarajan M."/>
            <person name="Wortman J.R."/>
            <person name="Badger J.H."/>
            <person name="Ren Q."/>
            <person name="Amedeo P."/>
            <person name="Jones K.M."/>
            <person name="Tallon L.J."/>
            <person name="Delcher A.L."/>
            <person name="Salzberg S.L."/>
            <person name="Silva J.C."/>
            <person name="Haas B.J."/>
            <person name="Majoros W.H."/>
            <person name="Farzad M."/>
            <person name="Carlton J.M."/>
            <person name="Smith R.K. Jr."/>
            <person name="Garg J."/>
            <person name="Pearlman R.E."/>
            <person name="Karrer K.M."/>
            <person name="Sun L."/>
            <person name="Manning G."/>
            <person name="Elde N.C."/>
            <person name="Turkewitz A.P."/>
            <person name="Asai D.J."/>
            <person name="Wilkes D.E."/>
            <person name="Wang Y."/>
            <person name="Cai H."/>
            <person name="Collins K."/>
            <person name="Stewart B.A."/>
            <person name="Lee S.R."/>
            <person name="Wilamowska K."/>
            <person name="Weinberg Z."/>
            <person name="Ruzzo W.L."/>
            <person name="Wloga D."/>
            <person name="Gaertig J."/>
            <person name="Frankel J."/>
            <person name="Tsao C.-C."/>
            <person name="Gorovsky M.A."/>
            <person name="Keeling P.J."/>
            <person name="Waller R.F."/>
            <person name="Patron N.J."/>
            <person name="Cherry J.M."/>
            <person name="Stover N.A."/>
            <person name="Krieger C.J."/>
            <person name="del Toro C."/>
            <person name="Ryder H.F."/>
            <person name="Williamson S.C."/>
            <person name="Barbeau R.A."/>
            <person name="Hamilton E.P."/>
            <person name="Orias E."/>
        </authorList>
    </citation>
    <scope>NUCLEOTIDE SEQUENCE [LARGE SCALE GENOMIC DNA]</scope>
    <source>
        <strain evidence="5">SB210</strain>
    </source>
</reference>
<organism evidence="4 5">
    <name type="scientific">Tetrahymena thermophila (strain SB210)</name>
    <dbReference type="NCBI Taxonomy" id="312017"/>
    <lineage>
        <taxon>Eukaryota</taxon>
        <taxon>Sar</taxon>
        <taxon>Alveolata</taxon>
        <taxon>Ciliophora</taxon>
        <taxon>Intramacronucleata</taxon>
        <taxon>Oligohymenophorea</taxon>
        <taxon>Hymenostomatida</taxon>
        <taxon>Tetrahymenina</taxon>
        <taxon>Tetrahymenidae</taxon>
        <taxon>Tetrahymena</taxon>
    </lineage>
</organism>
<dbReference type="eggNOG" id="KOG2624">
    <property type="taxonomic scope" value="Eukaryota"/>
</dbReference>
<dbReference type="InParanoid" id="I7M1Y4"/>
<dbReference type="SUPFAM" id="SSF53474">
    <property type="entry name" value="alpha/beta-Hydrolases"/>
    <property type="match status" value="1"/>
</dbReference>
<keyword evidence="2" id="KW-0443">Lipid metabolism</keyword>
<dbReference type="InterPro" id="IPR000073">
    <property type="entry name" value="AB_hydrolase_1"/>
</dbReference>
<dbReference type="Proteomes" id="UP000009168">
    <property type="component" value="Unassembled WGS sequence"/>
</dbReference>
<dbReference type="GeneID" id="7847229"/>
<sequence length="383" mass="44462">MKKFCLYSFLGFLIACVAVYFIDTEDEIFWLKPFSERMEIQNYPHQTHFFITEDKWNITIFRIAAKGSHETAFKKGYRAKPIILIPQLLNCVDSYVINDEELSPAFILANAGFDVWLVTNRGSEYSPNLDKVEEEYSFHEMGYYDLPMAFEYVHNITNQKVSGLGHSQGANVILVALSEKRLNYVDKVFIIAPGTHIKSASYFTDWLAKSNLPEDLYKSQKQVGSKTRFGNKMSKYTPFISRTITLFFCDGWESELNMKNVFRIASHDLQPTSTKNLLHWAQLKRLGGFFKFDYGKEKNLQIYKQANPPEYDLSNITESIHIFHGIHDILTTKEEMMELYNTFKNGKAKNVTYQEYERSGHISFVLGKSAEYTKDLIRILNDD</sequence>
<dbReference type="OMA" id="CDENIKH"/>
<dbReference type="RefSeq" id="XP_001018266.1">
    <property type="nucleotide sequence ID" value="XM_001018266.1"/>
</dbReference>
<dbReference type="PANTHER" id="PTHR11005">
    <property type="entry name" value="LYSOSOMAL ACID LIPASE-RELATED"/>
    <property type="match status" value="1"/>
</dbReference>
<dbReference type="KEGG" id="tet:TTHERM_00284110"/>
<dbReference type="ESTHER" id="tetts-q23ms8">
    <property type="family name" value="Acidic_Lipase"/>
</dbReference>
<dbReference type="STRING" id="312017.I7M1Y4"/>
<accession>I7M1Y4</accession>
<dbReference type="OrthoDB" id="8040642at2759"/>
<evidence type="ECO:0000256" key="2">
    <source>
        <dbReference type="ARBA" id="ARBA00023098"/>
    </source>
</evidence>
<dbReference type="GO" id="GO:0016042">
    <property type="term" value="P:lipid catabolic process"/>
    <property type="evidence" value="ECO:0007669"/>
    <property type="project" value="UniProtKB-KW"/>
</dbReference>
<keyword evidence="5" id="KW-1185">Reference proteome</keyword>
<gene>
    <name evidence="4" type="ORF">TTHERM_00284110</name>
</gene>
<evidence type="ECO:0000256" key="1">
    <source>
        <dbReference type="ARBA" id="ARBA00022963"/>
    </source>
</evidence>
<dbReference type="EMBL" id="GG662656">
    <property type="protein sequence ID" value="EAR98021.1"/>
    <property type="molecule type" value="Genomic_DNA"/>
</dbReference>